<dbReference type="GO" id="GO:0044283">
    <property type="term" value="P:small molecule biosynthetic process"/>
    <property type="evidence" value="ECO:0007669"/>
    <property type="project" value="UniProtKB-ARBA"/>
</dbReference>
<dbReference type="InterPro" id="IPR050231">
    <property type="entry name" value="Iron_ascorbate_oxido_reductase"/>
</dbReference>
<evidence type="ECO:0000256" key="1">
    <source>
        <dbReference type="ARBA" id="ARBA00008056"/>
    </source>
</evidence>
<evidence type="ECO:0000313" key="5">
    <source>
        <dbReference type="Proteomes" id="UP000800092"/>
    </source>
</evidence>
<dbReference type="Pfam" id="PF14226">
    <property type="entry name" value="DIOX_N"/>
    <property type="match status" value="1"/>
</dbReference>
<dbReference type="PROSITE" id="PS51471">
    <property type="entry name" value="FE2OG_OXY"/>
    <property type="match status" value="1"/>
</dbReference>
<evidence type="ECO:0000259" key="3">
    <source>
        <dbReference type="PROSITE" id="PS51471"/>
    </source>
</evidence>
<dbReference type="InterPro" id="IPR044861">
    <property type="entry name" value="IPNS-like_FE2OG_OXY"/>
</dbReference>
<feature type="domain" description="Fe2OG dioxygenase" evidence="3">
    <location>
        <begin position="179"/>
        <end position="281"/>
    </location>
</feature>
<dbReference type="SUPFAM" id="SSF51197">
    <property type="entry name" value="Clavaminate synthase-like"/>
    <property type="match status" value="1"/>
</dbReference>
<evidence type="ECO:0000256" key="2">
    <source>
        <dbReference type="RuleBase" id="RU003682"/>
    </source>
</evidence>
<gene>
    <name evidence="4" type="ORF">EV356DRAFT_438731</name>
</gene>
<dbReference type="AlphaFoldDB" id="A0A6A6HQG2"/>
<reference evidence="4" key="1">
    <citation type="journal article" date="2020" name="Stud. Mycol.">
        <title>101 Dothideomycetes genomes: a test case for predicting lifestyles and emergence of pathogens.</title>
        <authorList>
            <person name="Haridas S."/>
            <person name="Albert R."/>
            <person name="Binder M."/>
            <person name="Bloem J."/>
            <person name="Labutti K."/>
            <person name="Salamov A."/>
            <person name="Andreopoulos B."/>
            <person name="Baker S."/>
            <person name="Barry K."/>
            <person name="Bills G."/>
            <person name="Bluhm B."/>
            <person name="Cannon C."/>
            <person name="Castanera R."/>
            <person name="Culley D."/>
            <person name="Daum C."/>
            <person name="Ezra D."/>
            <person name="Gonzalez J."/>
            <person name="Henrissat B."/>
            <person name="Kuo A."/>
            <person name="Liang C."/>
            <person name="Lipzen A."/>
            <person name="Lutzoni F."/>
            <person name="Magnuson J."/>
            <person name="Mondo S."/>
            <person name="Nolan M."/>
            <person name="Ohm R."/>
            <person name="Pangilinan J."/>
            <person name="Park H.-J."/>
            <person name="Ramirez L."/>
            <person name="Alfaro M."/>
            <person name="Sun H."/>
            <person name="Tritt A."/>
            <person name="Yoshinaga Y."/>
            <person name="Zwiers L.-H."/>
            <person name="Turgeon B."/>
            <person name="Goodwin S."/>
            <person name="Spatafora J."/>
            <person name="Crous P."/>
            <person name="Grigoriev I."/>
        </authorList>
    </citation>
    <scope>NUCLEOTIDE SEQUENCE</scope>
    <source>
        <strain evidence="4">Tuck. ex Michener</strain>
    </source>
</reference>
<dbReference type="Proteomes" id="UP000800092">
    <property type="component" value="Unassembled WGS sequence"/>
</dbReference>
<keyword evidence="2" id="KW-0408">Iron</keyword>
<dbReference type="InterPro" id="IPR026992">
    <property type="entry name" value="DIOX_N"/>
</dbReference>
<comment type="similarity">
    <text evidence="1 2">Belongs to the iron/ascorbate-dependent oxidoreductase family.</text>
</comment>
<protein>
    <submittedName>
        <fullName evidence="4">Clavaminate synthase-like protein</fullName>
    </submittedName>
</protein>
<evidence type="ECO:0000313" key="4">
    <source>
        <dbReference type="EMBL" id="KAF2239680.1"/>
    </source>
</evidence>
<dbReference type="GO" id="GO:0016491">
    <property type="term" value="F:oxidoreductase activity"/>
    <property type="evidence" value="ECO:0007669"/>
    <property type="project" value="UniProtKB-KW"/>
</dbReference>
<keyword evidence="2" id="KW-0479">Metal-binding</keyword>
<dbReference type="OrthoDB" id="288590at2759"/>
<accession>A0A6A6HQG2</accession>
<dbReference type="EMBL" id="ML991772">
    <property type="protein sequence ID" value="KAF2239680.1"/>
    <property type="molecule type" value="Genomic_DNA"/>
</dbReference>
<name>A0A6A6HQG2_VIRVR</name>
<sequence>MAPQDSDIPPFPSDIPTADIPTISYHDLLSFSPPALQAMLSATQGVGFFFLSHHPIDSDFMFDLADALFRLPLPEKLQYDMGSHGRYFGYKHQGASVVDASGTPDINEFYNIPKDDLLGVTPAASRLPQPAPIEDHTPQLQQFMRDAHAVVMGILRALEQGIGVPEGELLALHRLEAQSGDQARVTHAPPVASGRIALGEHTDYGSVTVLFNRLGGLQAMDPETREWRYVRPVPGCALINLGDALVQLLGRRVFSGLHRVMGPPGEQAKCSRHSVVYFARPNGDVPLKSLMDEEDGKEALTADEWIKQRATMRLKANFKGQETIDKYRAMEHARARENDIAPQVVSEA</sequence>
<proteinExistence type="inferred from homology"/>
<dbReference type="Pfam" id="PF03171">
    <property type="entry name" value="2OG-FeII_Oxy"/>
    <property type="match status" value="1"/>
</dbReference>
<organism evidence="4 5">
    <name type="scientific">Viridothelium virens</name>
    <name type="common">Speckled blister lichen</name>
    <name type="synonym">Trypethelium virens</name>
    <dbReference type="NCBI Taxonomy" id="1048519"/>
    <lineage>
        <taxon>Eukaryota</taxon>
        <taxon>Fungi</taxon>
        <taxon>Dikarya</taxon>
        <taxon>Ascomycota</taxon>
        <taxon>Pezizomycotina</taxon>
        <taxon>Dothideomycetes</taxon>
        <taxon>Dothideomycetes incertae sedis</taxon>
        <taxon>Trypetheliales</taxon>
        <taxon>Trypetheliaceae</taxon>
        <taxon>Viridothelium</taxon>
    </lineage>
</organism>
<keyword evidence="5" id="KW-1185">Reference proteome</keyword>
<dbReference type="PANTHER" id="PTHR47990">
    <property type="entry name" value="2-OXOGLUTARATE (2OG) AND FE(II)-DEPENDENT OXYGENASE SUPERFAMILY PROTEIN-RELATED"/>
    <property type="match status" value="1"/>
</dbReference>
<dbReference type="InterPro" id="IPR027443">
    <property type="entry name" value="IPNS-like_sf"/>
</dbReference>
<keyword evidence="2" id="KW-0560">Oxidoreductase</keyword>
<dbReference type="Gene3D" id="2.60.120.330">
    <property type="entry name" value="B-lactam Antibiotic, Isopenicillin N Synthase, Chain"/>
    <property type="match status" value="1"/>
</dbReference>
<dbReference type="GO" id="GO:0046872">
    <property type="term" value="F:metal ion binding"/>
    <property type="evidence" value="ECO:0007669"/>
    <property type="project" value="UniProtKB-KW"/>
</dbReference>
<dbReference type="InterPro" id="IPR005123">
    <property type="entry name" value="Oxoglu/Fe-dep_dioxygenase_dom"/>
</dbReference>